<proteinExistence type="inferred from homology"/>
<dbReference type="Proteomes" id="UP000265515">
    <property type="component" value="Unassembled WGS sequence"/>
</dbReference>
<dbReference type="InterPro" id="IPR011047">
    <property type="entry name" value="Quinoprotein_ADH-like_sf"/>
</dbReference>
<dbReference type="SUPFAM" id="SSF50998">
    <property type="entry name" value="Quinoprotein alcohol dehydrogenase-like"/>
    <property type="match status" value="1"/>
</dbReference>
<comment type="caution">
    <text evidence="4">The sequence shown here is derived from an EMBL/GenBank/DDBJ whole genome shotgun (WGS) entry which is preliminary data.</text>
</comment>
<evidence type="ECO:0008006" key="6">
    <source>
        <dbReference type="Google" id="ProtNLM"/>
    </source>
</evidence>
<comment type="similarity">
    <text evidence="1">Belongs to the WD repeat L(2)GL family.</text>
</comment>
<dbReference type="Gramene" id="GBG63897">
    <property type="protein sequence ID" value="GBG63897"/>
    <property type="gene ID" value="CBR_g39678"/>
</dbReference>
<dbReference type="EMBL" id="BFEA01000043">
    <property type="protein sequence ID" value="GBG63897.1"/>
    <property type="molecule type" value="Genomic_DNA"/>
</dbReference>
<dbReference type="STRING" id="69332.A0A388K1I7"/>
<feature type="region of interest" description="Disordered" evidence="3">
    <location>
        <begin position="337"/>
        <end position="356"/>
    </location>
</feature>
<evidence type="ECO:0000256" key="3">
    <source>
        <dbReference type="SAM" id="MobiDB-lite"/>
    </source>
</evidence>
<evidence type="ECO:0000256" key="2">
    <source>
        <dbReference type="ARBA" id="ARBA00022483"/>
    </source>
</evidence>
<evidence type="ECO:0000256" key="1">
    <source>
        <dbReference type="ARBA" id="ARBA00008070"/>
    </source>
</evidence>
<dbReference type="PANTHER" id="PTHR10241">
    <property type="entry name" value="LETHAL 2 GIANT LARVAE PROTEIN"/>
    <property type="match status" value="1"/>
</dbReference>
<dbReference type="GO" id="GO:0005886">
    <property type="term" value="C:plasma membrane"/>
    <property type="evidence" value="ECO:0007669"/>
    <property type="project" value="TreeGrafter"/>
</dbReference>
<dbReference type="InterPro" id="IPR001680">
    <property type="entry name" value="WD40_rpt"/>
</dbReference>
<accession>A0A388K1I7</accession>
<sequence length="976" mass="102743">MFRRLMPRSAPEVTVPLGTLKANALKPRFTVHHGIPPESITMAYEPIQRTLAIGTSDGRIKIFGREGVETMLRSQTAAPCKILEFIINRGKLINVTTQNDVEVWDLSTKAVVASLKWDGEITALAQAIGTPYLYFGDDTGYVRVLQLDEVEGILRPMPYLIPVHITQGGLVRAGAENSPSVVGILPQPDTAHTRLVIGYSNGIIVVWGLRETRVLALRGGTSEQRSKMSQYAAKIAAEAQLDTGSSPSSTEVMSKSGGHSNVGHATLSSVAMAAMFAASMQATLPQGGAGSSGVIVEEEEQELTKICWASDNCALLAAGYGNGDVWIWKLPTQFSGGQSTSGKGGEPAPIVQDAPSVSGQPMRKIRVAAGGPRMPIRSLSWCGAPTGKVSGRLYLLGGEVQGTTQLATVVSLDQVDILGRVVSKRELKWYGPVESVLLTPTPGNVYIPPASSAIVLSGNGIVHVYDEAAMAIAFADSGEGKPGLKAEPFRSVLVSAPVTLMRGWMSMEETLALSMLLQLPRQTEVMGPSYLQTGARWPIVGGSPGTPAFQDSKDGVKASILFTGHKNGVIHVWDVSLPSTSLITTIHPEERDGVIAQAVTCMDFCGVSGLLAVGYEYGVACLYVLSLESRHVCRLTVEADQTCKRELARCESGFQCIGIYKLHKGGIRSIALSTGYGRLAFGDDEGLITIINLSTGALTYYGRVFPNREPTSGVMSIVFAPIPTTMDVGISNAPPAMGTGKKGPRASNPPPDGPTACIYLGATNACMAVVDSTSGLPLGAGVLVPRSFSALLSMYILDSTGAPMSSPCGLQLVNWSQKEAWGTALSSGSGYVGQQTISGSVPGMISRSMMNSSAQPSSGGPARLFYGELTGGSGDGSGSSGSLTGALPEPVFAILCSEDCVRMYTIYNIWHMINETEMLRLSLFDGENTLGLPFSSPEVYDGALAAAAMKAVEIGAVLSGVVQIPAGPTAPEKKKK</sequence>
<dbReference type="PANTHER" id="PTHR10241:SF25">
    <property type="entry name" value="TOMOSYN, ISOFORM C"/>
    <property type="match status" value="1"/>
</dbReference>
<dbReference type="GO" id="GO:0006893">
    <property type="term" value="P:Golgi to plasma membrane transport"/>
    <property type="evidence" value="ECO:0007669"/>
    <property type="project" value="TreeGrafter"/>
</dbReference>
<keyword evidence="2" id="KW-0268">Exocytosis</keyword>
<dbReference type="OrthoDB" id="19944at2759"/>
<protein>
    <recommendedName>
        <fullName evidence="6">Lethal giant larvae (Lgl)-like C-terminal domain-containing protein</fullName>
    </recommendedName>
</protein>
<organism evidence="4 5">
    <name type="scientific">Chara braunii</name>
    <name type="common">Braun's stonewort</name>
    <dbReference type="NCBI Taxonomy" id="69332"/>
    <lineage>
        <taxon>Eukaryota</taxon>
        <taxon>Viridiplantae</taxon>
        <taxon>Streptophyta</taxon>
        <taxon>Charophyceae</taxon>
        <taxon>Charales</taxon>
        <taxon>Characeae</taxon>
        <taxon>Chara</taxon>
    </lineage>
</organism>
<dbReference type="SMART" id="SM00320">
    <property type="entry name" value="WD40"/>
    <property type="match status" value="6"/>
</dbReference>
<dbReference type="InterPro" id="IPR015943">
    <property type="entry name" value="WD40/YVTN_repeat-like_dom_sf"/>
</dbReference>
<dbReference type="AlphaFoldDB" id="A0A388K1I7"/>
<dbReference type="SUPFAM" id="SSF50978">
    <property type="entry name" value="WD40 repeat-like"/>
    <property type="match status" value="1"/>
</dbReference>
<dbReference type="GO" id="GO:0006887">
    <property type="term" value="P:exocytosis"/>
    <property type="evidence" value="ECO:0007669"/>
    <property type="project" value="UniProtKB-KW"/>
</dbReference>
<feature type="non-terminal residue" evidence="4">
    <location>
        <position position="976"/>
    </location>
</feature>
<dbReference type="GO" id="GO:0019905">
    <property type="term" value="F:syntaxin binding"/>
    <property type="evidence" value="ECO:0007669"/>
    <property type="project" value="TreeGrafter"/>
</dbReference>
<evidence type="ECO:0000313" key="4">
    <source>
        <dbReference type="EMBL" id="GBG63897.1"/>
    </source>
</evidence>
<dbReference type="Gene3D" id="2.130.10.10">
    <property type="entry name" value="YVTN repeat-like/Quinoprotein amine dehydrogenase"/>
    <property type="match status" value="2"/>
</dbReference>
<dbReference type="OMA" id="GMEKSMS"/>
<evidence type="ECO:0000313" key="5">
    <source>
        <dbReference type="Proteomes" id="UP000265515"/>
    </source>
</evidence>
<dbReference type="InterPro" id="IPR036322">
    <property type="entry name" value="WD40_repeat_dom_sf"/>
</dbReference>
<dbReference type="GO" id="GO:0005096">
    <property type="term" value="F:GTPase activator activity"/>
    <property type="evidence" value="ECO:0007669"/>
    <property type="project" value="TreeGrafter"/>
</dbReference>
<gene>
    <name evidence="4" type="ORF">CBR_g39678</name>
</gene>
<name>A0A388K1I7_CHABU</name>
<keyword evidence="5" id="KW-1185">Reference proteome</keyword>
<dbReference type="GO" id="GO:0045159">
    <property type="term" value="F:myosin II binding"/>
    <property type="evidence" value="ECO:0007669"/>
    <property type="project" value="TreeGrafter"/>
</dbReference>
<reference evidence="4 5" key="1">
    <citation type="journal article" date="2018" name="Cell">
        <title>The Chara Genome: Secondary Complexity and Implications for Plant Terrestrialization.</title>
        <authorList>
            <person name="Nishiyama T."/>
            <person name="Sakayama H."/>
            <person name="Vries J.D."/>
            <person name="Buschmann H."/>
            <person name="Saint-Marcoux D."/>
            <person name="Ullrich K.K."/>
            <person name="Haas F.B."/>
            <person name="Vanderstraeten L."/>
            <person name="Becker D."/>
            <person name="Lang D."/>
            <person name="Vosolsobe S."/>
            <person name="Rombauts S."/>
            <person name="Wilhelmsson P.K.I."/>
            <person name="Janitza P."/>
            <person name="Kern R."/>
            <person name="Heyl A."/>
            <person name="Rumpler F."/>
            <person name="Villalobos L.I.A.C."/>
            <person name="Clay J.M."/>
            <person name="Skokan R."/>
            <person name="Toyoda A."/>
            <person name="Suzuki Y."/>
            <person name="Kagoshima H."/>
            <person name="Schijlen E."/>
            <person name="Tajeshwar N."/>
            <person name="Catarino B."/>
            <person name="Hetherington A.J."/>
            <person name="Saltykova A."/>
            <person name="Bonnot C."/>
            <person name="Breuninger H."/>
            <person name="Symeonidi A."/>
            <person name="Radhakrishnan G.V."/>
            <person name="Van Nieuwerburgh F."/>
            <person name="Deforce D."/>
            <person name="Chang C."/>
            <person name="Karol K.G."/>
            <person name="Hedrich R."/>
            <person name="Ulvskov P."/>
            <person name="Glockner G."/>
            <person name="Delwiche C.F."/>
            <person name="Petrasek J."/>
            <person name="Van de Peer Y."/>
            <person name="Friml J."/>
            <person name="Beilby M."/>
            <person name="Dolan L."/>
            <person name="Kohara Y."/>
            <person name="Sugano S."/>
            <person name="Fujiyama A."/>
            <person name="Delaux P.-M."/>
            <person name="Quint M."/>
            <person name="TheiBen G."/>
            <person name="Hagemann M."/>
            <person name="Harholt J."/>
            <person name="Dunand C."/>
            <person name="Zachgo S."/>
            <person name="Langdale J."/>
            <person name="Maumus F."/>
            <person name="Straeten D.V.D."/>
            <person name="Gould S.B."/>
            <person name="Rensing S.A."/>
        </authorList>
    </citation>
    <scope>NUCLEOTIDE SEQUENCE [LARGE SCALE GENOMIC DNA]</scope>
    <source>
        <strain evidence="4 5">S276</strain>
    </source>
</reference>
<dbReference type="GO" id="GO:0005737">
    <property type="term" value="C:cytoplasm"/>
    <property type="evidence" value="ECO:0007669"/>
    <property type="project" value="TreeGrafter"/>
</dbReference>